<evidence type="ECO:0000313" key="1">
    <source>
        <dbReference type="EMBL" id="MCF1749479.1"/>
    </source>
</evidence>
<comment type="caution">
    <text evidence="1">The sequence shown here is derived from an EMBL/GenBank/DDBJ whole genome shotgun (WGS) entry which is preliminary data.</text>
</comment>
<dbReference type="EMBL" id="JAKEVZ010000001">
    <property type="protein sequence ID" value="MCF1749479.1"/>
    <property type="molecule type" value="Genomic_DNA"/>
</dbReference>
<organism evidence="1 2">
    <name type="scientific">Mariniradius sediminis</name>
    <dbReference type="NCBI Taxonomy" id="2909237"/>
    <lineage>
        <taxon>Bacteria</taxon>
        <taxon>Pseudomonadati</taxon>
        <taxon>Bacteroidota</taxon>
        <taxon>Cytophagia</taxon>
        <taxon>Cytophagales</taxon>
        <taxon>Cyclobacteriaceae</taxon>
        <taxon>Mariniradius</taxon>
    </lineage>
</organism>
<accession>A0ABS9BQ14</accession>
<sequence>MVFIDMNFPRQGVFDLLEFLSISPIPYRESLLAILMVEDCAEGQLMAYQKLDIRIEAVSKPITRSLISDLLDRCFLRKGPDNPDFGFLD</sequence>
<proteinExistence type="predicted"/>
<dbReference type="RefSeq" id="WP_234859684.1">
    <property type="nucleotide sequence ID" value="NZ_JAKEVZ010000001.1"/>
</dbReference>
<name>A0ABS9BQ14_9BACT</name>
<gene>
    <name evidence="1" type="ORF">L0U89_00235</name>
</gene>
<reference evidence="1 2" key="1">
    <citation type="submission" date="2022-01" db="EMBL/GenBank/DDBJ databases">
        <title>Mariniradius saccharolyticus sp. nov., isolated from sediment of a river.</title>
        <authorList>
            <person name="Liu H."/>
        </authorList>
    </citation>
    <scope>NUCLEOTIDE SEQUENCE [LARGE SCALE GENOMIC DNA]</scope>
    <source>
        <strain evidence="1 2">RY-2</strain>
    </source>
</reference>
<keyword evidence="2" id="KW-1185">Reference proteome</keyword>
<dbReference type="Proteomes" id="UP001201449">
    <property type="component" value="Unassembled WGS sequence"/>
</dbReference>
<protein>
    <recommendedName>
        <fullName evidence="3">Response regulatory domain-containing protein</fullName>
    </recommendedName>
</protein>
<evidence type="ECO:0000313" key="2">
    <source>
        <dbReference type="Proteomes" id="UP001201449"/>
    </source>
</evidence>
<evidence type="ECO:0008006" key="3">
    <source>
        <dbReference type="Google" id="ProtNLM"/>
    </source>
</evidence>